<comment type="caution">
    <text evidence="11">The sequence shown here is derived from an EMBL/GenBank/DDBJ whole genome shotgun (WGS) entry which is preliminary data.</text>
</comment>
<feature type="transmembrane region" description="Helical" evidence="8">
    <location>
        <begin position="334"/>
        <end position="358"/>
    </location>
</feature>
<dbReference type="InterPro" id="IPR009613">
    <property type="entry name" value="LMF"/>
</dbReference>
<dbReference type="Proteomes" id="UP000887458">
    <property type="component" value="Unassembled WGS sequence"/>
</dbReference>
<dbReference type="InterPro" id="IPR057434">
    <property type="entry name" value="LMF1/2_N"/>
</dbReference>
<feature type="transmembrane region" description="Helical" evidence="8">
    <location>
        <begin position="280"/>
        <end position="307"/>
    </location>
</feature>
<evidence type="ECO:0000256" key="1">
    <source>
        <dbReference type="ARBA" id="ARBA00004477"/>
    </source>
</evidence>
<evidence type="ECO:0000256" key="6">
    <source>
        <dbReference type="ARBA" id="ARBA00023136"/>
    </source>
</evidence>
<keyword evidence="4 8" id="KW-0256">Endoplasmic reticulum</keyword>
<evidence type="ECO:0000256" key="3">
    <source>
        <dbReference type="ARBA" id="ARBA00022692"/>
    </source>
</evidence>
<name>A0ABQ8JU96_DERPT</name>
<feature type="transmembrane region" description="Helical" evidence="8">
    <location>
        <begin position="245"/>
        <end position="268"/>
    </location>
</feature>
<keyword evidence="5 8" id="KW-1133">Transmembrane helix</keyword>
<evidence type="ECO:0000313" key="12">
    <source>
        <dbReference type="Proteomes" id="UP000887458"/>
    </source>
</evidence>
<feature type="transmembrane region" description="Helical" evidence="8">
    <location>
        <begin position="127"/>
        <end position="149"/>
    </location>
</feature>
<proteinExistence type="inferred from homology"/>
<comment type="subcellular location">
    <subcellularLocation>
        <location evidence="1 8">Endoplasmic reticulum membrane</location>
        <topology evidence="1 8">Multi-pass membrane protein</topology>
    </subcellularLocation>
</comment>
<feature type="transmembrane region" description="Helical" evidence="8">
    <location>
        <begin position="416"/>
        <end position="441"/>
    </location>
</feature>
<feature type="domain" description="Lipase maturation factor 1/2 N-terminal" evidence="9">
    <location>
        <begin position="148"/>
        <end position="312"/>
    </location>
</feature>
<evidence type="ECO:0000256" key="5">
    <source>
        <dbReference type="ARBA" id="ARBA00022989"/>
    </source>
</evidence>
<feature type="transmembrane region" description="Helical" evidence="8">
    <location>
        <begin position="87"/>
        <end position="115"/>
    </location>
</feature>
<feature type="transmembrane region" description="Helical" evidence="8">
    <location>
        <begin position="29"/>
        <end position="49"/>
    </location>
</feature>
<dbReference type="Pfam" id="PF06762">
    <property type="entry name" value="LMF1"/>
    <property type="match status" value="1"/>
</dbReference>
<evidence type="ECO:0000313" key="11">
    <source>
        <dbReference type="EMBL" id="KAH9426199.1"/>
    </source>
</evidence>
<dbReference type="InterPro" id="IPR057433">
    <property type="entry name" value="LMF1/2_C"/>
</dbReference>
<evidence type="ECO:0000256" key="8">
    <source>
        <dbReference type="RuleBase" id="RU361229"/>
    </source>
</evidence>
<reference evidence="11 12" key="1">
    <citation type="journal article" date="2018" name="J. Allergy Clin. Immunol.">
        <title>High-quality assembly of Dermatophagoides pteronyssinus genome and transcriptome reveals a wide range of novel allergens.</title>
        <authorList>
            <person name="Liu X.Y."/>
            <person name="Yang K.Y."/>
            <person name="Wang M.Q."/>
            <person name="Kwok J.S."/>
            <person name="Zeng X."/>
            <person name="Yang Z."/>
            <person name="Xiao X.J."/>
            <person name="Lau C.P."/>
            <person name="Li Y."/>
            <person name="Huang Z.M."/>
            <person name="Ba J.G."/>
            <person name="Yim A.K."/>
            <person name="Ouyang C.Y."/>
            <person name="Ngai S.M."/>
            <person name="Chan T.F."/>
            <person name="Leung E.L."/>
            <person name="Liu L."/>
            <person name="Liu Z.G."/>
            <person name="Tsui S.K."/>
        </authorList>
    </citation>
    <scope>NUCLEOTIDE SEQUENCE [LARGE SCALE GENOMIC DNA]</scope>
    <source>
        <strain evidence="11">Derp</strain>
    </source>
</reference>
<evidence type="ECO:0000256" key="2">
    <source>
        <dbReference type="ARBA" id="ARBA00005512"/>
    </source>
</evidence>
<comment type="similarity">
    <text evidence="2 8">Belongs to the lipase maturation factor family.</text>
</comment>
<protein>
    <recommendedName>
        <fullName evidence="8">Lipase maturation factor</fullName>
    </recommendedName>
</protein>
<keyword evidence="6 8" id="KW-0472">Membrane</keyword>
<dbReference type="PANTHER" id="PTHR14463:SF5">
    <property type="entry name" value="LIPASE MATURATION FACTOR 2"/>
    <property type="match status" value="1"/>
</dbReference>
<organism evidence="11 12">
    <name type="scientific">Dermatophagoides pteronyssinus</name>
    <name type="common">European house dust mite</name>
    <dbReference type="NCBI Taxonomy" id="6956"/>
    <lineage>
        <taxon>Eukaryota</taxon>
        <taxon>Metazoa</taxon>
        <taxon>Ecdysozoa</taxon>
        <taxon>Arthropoda</taxon>
        <taxon>Chelicerata</taxon>
        <taxon>Arachnida</taxon>
        <taxon>Acari</taxon>
        <taxon>Acariformes</taxon>
        <taxon>Sarcoptiformes</taxon>
        <taxon>Astigmata</taxon>
        <taxon>Psoroptidia</taxon>
        <taxon>Analgoidea</taxon>
        <taxon>Pyroglyphidae</taxon>
        <taxon>Dermatophagoidinae</taxon>
        <taxon>Dermatophagoides</taxon>
    </lineage>
</organism>
<keyword evidence="3 8" id="KW-0812">Transmembrane</keyword>
<sequence length="813" mass="94780">MKSSLKKHSLKIDDQINEHDEWISPIQNYFIWSISAIYLFAFVSFYMQIRGLYGNKGVLPLRYFAVKYVDSNENASLDSINRAVPSLVWYLASTQGFSLTSSLELISIAGSLISFIQLLSNSFRTPIIYFLLFILYYSCVNVGQTFLYFQWDAFLLETGALTVLVSIRCTEYGSRSFLNRFRPYPPLVLWTVRWLLFKFMLSSGIVKFTSRCPLWWSLRSLDVHFESQPLPTPFAWYAHQIPQNWLHLAVVIHFVIEIAVPFMFFTPFRTLKLLSFYTQIFLQIMIALTGNYNFFNLLTMVLCLTLLDDDMFRRRRPQQTVQTESTMERNSMEICIFGAIIGMLAYYTVYYFDVMFHWNDLLNGPTTKVNFTYDQFNLFVIQTVTASIVLGIISLTCMALIALYKSISYGSITGRIVHLIMTMFYVIICASIMAISIVPLAELDTTGYHMKSTVPMEIRRWYQNAQHHHLVSSYGLFRVMTGDGGRPELIIEGSNDANAADGSVGDWRPYYFRYKPVDLYQSPAFVVPHQPRLDWQMWFAALDSYQNNPWLLNLCYRILTGESDVLNLLDTTRLPFDKPPKFLRISRYIYKYTDSLKYRAWWHKVTNRHAYLPMVTKETLESALKLVELKKQMSPALNMASRDRSWTELVQSLNWLHSFLVANNSWLTAPVIIYTLISQAPEPEPEPEPYTWGYMTPICEQICRNGHTCKKLIKILADQIDHCIAGSLYNCVANQPFHIQFSSKERYRRYYHMMNEKNVQCPIRLNQCPQGFLPSGFGKNDQQRQRCIPITQCKYLQQIYSHLNEIHDGIDWC</sequence>
<reference evidence="11 12" key="2">
    <citation type="journal article" date="2022" name="Mol. Biol. Evol.">
        <title>Comparative Genomics Reveals Insights into the Divergent Evolution of Astigmatic Mites and Household Pest Adaptations.</title>
        <authorList>
            <person name="Xiong Q."/>
            <person name="Wan A.T."/>
            <person name="Liu X."/>
            <person name="Fung C.S."/>
            <person name="Xiao X."/>
            <person name="Malainual N."/>
            <person name="Hou J."/>
            <person name="Wang L."/>
            <person name="Wang M."/>
            <person name="Yang K.Y."/>
            <person name="Cui Y."/>
            <person name="Leung E.L."/>
            <person name="Nong W."/>
            <person name="Shin S.K."/>
            <person name="Au S.W."/>
            <person name="Jeong K.Y."/>
            <person name="Chew F.T."/>
            <person name="Hui J.H."/>
            <person name="Leung T.F."/>
            <person name="Tungtrongchitr A."/>
            <person name="Zhong N."/>
            <person name="Liu Z."/>
            <person name="Tsui S.K."/>
        </authorList>
    </citation>
    <scope>NUCLEOTIDE SEQUENCE [LARGE SCALE GENOMIC DNA]</scope>
    <source>
        <strain evidence="11">Derp</strain>
    </source>
</reference>
<evidence type="ECO:0000259" key="9">
    <source>
        <dbReference type="Pfam" id="PF06762"/>
    </source>
</evidence>
<comment type="function">
    <text evidence="8">Involved in the maturation of specific proteins in the endoplasmic reticulum.</text>
</comment>
<keyword evidence="7" id="KW-0325">Glycoprotein</keyword>
<gene>
    <name evidence="11" type="primary">LMF2</name>
    <name evidence="11" type="ORF">DERP_007139</name>
</gene>
<keyword evidence="12" id="KW-1185">Reference proteome</keyword>
<dbReference type="PANTHER" id="PTHR14463">
    <property type="entry name" value="LIPASE MATURATION FACTOR"/>
    <property type="match status" value="1"/>
</dbReference>
<dbReference type="Pfam" id="PF25179">
    <property type="entry name" value="LMF1_C"/>
    <property type="match status" value="1"/>
</dbReference>
<evidence type="ECO:0000256" key="4">
    <source>
        <dbReference type="ARBA" id="ARBA00022824"/>
    </source>
</evidence>
<accession>A0ABQ8JU96</accession>
<feature type="domain" description="Lipase maturation factor 1/2 C-terminal" evidence="10">
    <location>
        <begin position="470"/>
        <end position="608"/>
    </location>
</feature>
<feature type="transmembrane region" description="Helical" evidence="8">
    <location>
        <begin position="187"/>
        <end position="209"/>
    </location>
</feature>
<feature type="transmembrane region" description="Helical" evidence="8">
    <location>
        <begin position="378"/>
        <end position="404"/>
    </location>
</feature>
<dbReference type="EMBL" id="NJHN03000012">
    <property type="protein sequence ID" value="KAH9426199.1"/>
    <property type="molecule type" value="Genomic_DNA"/>
</dbReference>
<evidence type="ECO:0000256" key="7">
    <source>
        <dbReference type="ARBA" id="ARBA00023180"/>
    </source>
</evidence>
<evidence type="ECO:0000259" key="10">
    <source>
        <dbReference type="Pfam" id="PF25179"/>
    </source>
</evidence>